<comment type="subcellular location">
    <subcellularLocation>
        <location evidence="1">Membrane</location>
        <topology evidence="1">Multi-pass membrane protein</topology>
    </subcellularLocation>
</comment>
<feature type="transmembrane region" description="Helical" evidence="12">
    <location>
        <begin position="298"/>
        <end position="315"/>
    </location>
</feature>
<dbReference type="STRING" id="29172.A0A0D8YA41"/>
<dbReference type="AlphaFoldDB" id="A0A0D8YA41"/>
<dbReference type="Proteomes" id="UP000053766">
    <property type="component" value="Unassembled WGS sequence"/>
</dbReference>
<dbReference type="PANTHER" id="PTHR13906:SF12">
    <property type="entry name" value="PROTEIN-SERINE O-PALMITOLEOYLTRANSFERASE PORCUPINE"/>
    <property type="match status" value="1"/>
</dbReference>
<evidence type="ECO:0000256" key="4">
    <source>
        <dbReference type="ARBA" id="ARBA00022692"/>
    </source>
</evidence>
<evidence type="ECO:0000256" key="11">
    <source>
        <dbReference type="ARBA" id="ARBA00047978"/>
    </source>
</evidence>
<evidence type="ECO:0000256" key="2">
    <source>
        <dbReference type="ARBA" id="ARBA00022679"/>
    </source>
</evidence>
<keyword evidence="3" id="KW-0879">Wnt signaling pathway</keyword>
<dbReference type="Pfam" id="PF03062">
    <property type="entry name" value="MBOAT"/>
    <property type="match status" value="1"/>
</dbReference>
<evidence type="ECO:0000313" key="14">
    <source>
        <dbReference type="Proteomes" id="UP000053766"/>
    </source>
</evidence>
<dbReference type="GO" id="GO:0061355">
    <property type="term" value="P:Wnt protein secretion"/>
    <property type="evidence" value="ECO:0007669"/>
    <property type="project" value="TreeGrafter"/>
</dbReference>
<keyword evidence="6 12" id="KW-0472">Membrane</keyword>
<accession>A0A0D8YA41</accession>
<reference evidence="13 14" key="1">
    <citation type="submission" date="2013-11" db="EMBL/GenBank/DDBJ databases">
        <title>Draft genome of the bovine lungworm Dictyocaulus viviparus.</title>
        <authorList>
            <person name="Mitreva M."/>
        </authorList>
    </citation>
    <scope>NUCLEOTIDE SEQUENCE [LARGE SCALE GENOMIC DNA]</scope>
    <source>
        <strain evidence="13 14">HannoverDv2000</strain>
    </source>
</reference>
<evidence type="ECO:0000256" key="6">
    <source>
        <dbReference type="ARBA" id="ARBA00023136"/>
    </source>
</evidence>
<dbReference type="InterPro" id="IPR004299">
    <property type="entry name" value="MBOAT_fam"/>
</dbReference>
<feature type="transmembrane region" description="Helical" evidence="12">
    <location>
        <begin position="99"/>
        <end position="116"/>
    </location>
</feature>
<dbReference type="EMBL" id="KN716150">
    <property type="protein sequence ID" value="KJH53630.1"/>
    <property type="molecule type" value="Genomic_DNA"/>
</dbReference>
<dbReference type="GO" id="GO:1990698">
    <property type="term" value="F:palmitoleoyltransferase activity"/>
    <property type="evidence" value="ECO:0007669"/>
    <property type="project" value="UniProtKB-EC"/>
</dbReference>
<evidence type="ECO:0000256" key="7">
    <source>
        <dbReference type="ARBA" id="ARBA00023315"/>
    </source>
</evidence>
<sequence length="409" mass="46657">MDSSDIIYWSSTEQMFLDDDYYFPEIHEEQRWGNFYQVFELLNISLGILVFFEWVPGDMLRVSVMFGNVLLVLLLLLTLPYKGFMIMFTSMVLNLHMQYIVSAVDFVAIRGILMIFSMKISSLAFDRADDFTFSDIIPALAFIFNPSTMVFGPFHVYSDFLKSMERRTVRDEISSVASSFLMLIIGLFFLTYSSCLGIILPHGSLLTDYVVAQSFRSSHFFVCMISQALSTLSGMRLSVCSPLKIEFPRSLVDVVVAWNVPMHRFLHSYVYRKFAFLGNTGSIFASFAVSSLLHGFNFQITAVLFSLGFICYFENKARNQIASRFSMCVRARLCNNCKHEKRSNNWQAMILNASFSLIAVYLLTYLGAPFNEDGAEAGYDMYHTVATWRRLGFSGHWISIGIALLSLCI</sequence>
<keyword evidence="14" id="KW-1185">Reference proteome</keyword>
<dbReference type="EC" id="2.3.1.250" evidence="9"/>
<keyword evidence="4 12" id="KW-0812">Transmembrane</keyword>
<dbReference type="InterPro" id="IPR049941">
    <property type="entry name" value="LPLAT_7/PORCN-like"/>
</dbReference>
<feature type="transmembrane region" description="Helical" evidence="12">
    <location>
        <begin position="388"/>
        <end position="408"/>
    </location>
</feature>
<feature type="transmembrane region" description="Helical" evidence="12">
    <location>
        <begin position="136"/>
        <end position="157"/>
    </location>
</feature>
<organism evidence="13 14">
    <name type="scientific">Dictyocaulus viviparus</name>
    <name type="common">Bovine lungworm</name>
    <dbReference type="NCBI Taxonomy" id="29172"/>
    <lineage>
        <taxon>Eukaryota</taxon>
        <taxon>Metazoa</taxon>
        <taxon>Ecdysozoa</taxon>
        <taxon>Nematoda</taxon>
        <taxon>Chromadorea</taxon>
        <taxon>Rhabditida</taxon>
        <taxon>Rhabditina</taxon>
        <taxon>Rhabditomorpha</taxon>
        <taxon>Strongyloidea</taxon>
        <taxon>Metastrongylidae</taxon>
        <taxon>Dictyocaulus</taxon>
    </lineage>
</organism>
<evidence type="ECO:0000256" key="12">
    <source>
        <dbReference type="SAM" id="Phobius"/>
    </source>
</evidence>
<name>A0A0D8YA41_DICVI</name>
<keyword evidence="2" id="KW-0808">Transferase</keyword>
<dbReference type="OrthoDB" id="5968863at2759"/>
<gene>
    <name evidence="13" type="ORF">DICVIV_00058</name>
</gene>
<dbReference type="GO" id="GO:0005783">
    <property type="term" value="C:endoplasmic reticulum"/>
    <property type="evidence" value="ECO:0007669"/>
    <property type="project" value="TreeGrafter"/>
</dbReference>
<dbReference type="GO" id="GO:0016055">
    <property type="term" value="P:Wnt signaling pathway"/>
    <property type="evidence" value="ECO:0007669"/>
    <property type="project" value="UniProtKB-KW"/>
</dbReference>
<dbReference type="GO" id="GO:0017147">
    <property type="term" value="F:Wnt-protein binding"/>
    <property type="evidence" value="ECO:0007669"/>
    <property type="project" value="TreeGrafter"/>
</dbReference>
<keyword evidence="7" id="KW-0012">Acyltransferase</keyword>
<evidence type="ECO:0000313" key="13">
    <source>
        <dbReference type="EMBL" id="KJH53630.1"/>
    </source>
</evidence>
<proteinExistence type="inferred from homology"/>
<feature type="transmembrane region" description="Helical" evidence="12">
    <location>
        <begin position="348"/>
        <end position="368"/>
    </location>
</feature>
<feature type="transmembrane region" description="Helical" evidence="12">
    <location>
        <begin position="35"/>
        <end position="54"/>
    </location>
</feature>
<dbReference type="GO" id="GO:0030258">
    <property type="term" value="P:lipid modification"/>
    <property type="evidence" value="ECO:0007669"/>
    <property type="project" value="TreeGrafter"/>
</dbReference>
<evidence type="ECO:0000256" key="5">
    <source>
        <dbReference type="ARBA" id="ARBA00022989"/>
    </source>
</evidence>
<protein>
    <recommendedName>
        <fullName evidence="10">Protein-serine O-palmitoleoyltransferase porcupine</fullName>
        <ecNumber evidence="9">2.3.1.250</ecNumber>
    </recommendedName>
</protein>
<evidence type="ECO:0000256" key="8">
    <source>
        <dbReference type="ARBA" id="ARBA00038269"/>
    </source>
</evidence>
<comment type="similarity">
    <text evidence="8">Belongs to the membrane-bound acyltransferase family. Porcupine subfamily.</text>
</comment>
<feature type="transmembrane region" description="Helical" evidence="12">
    <location>
        <begin position="60"/>
        <end position="79"/>
    </location>
</feature>
<comment type="catalytic activity">
    <reaction evidence="11">
        <text>[Wnt protein]-L-serine + (9Z)-hexadecenoyl-CoA = [Wnt protein]-O-(9Z)-hexadecenoyl-L-serine + CoA</text>
        <dbReference type="Rhea" id="RHEA:45336"/>
        <dbReference type="Rhea" id="RHEA-COMP:11170"/>
        <dbReference type="Rhea" id="RHEA-COMP:11171"/>
        <dbReference type="ChEBI" id="CHEBI:29999"/>
        <dbReference type="ChEBI" id="CHEBI:57287"/>
        <dbReference type="ChEBI" id="CHEBI:61540"/>
        <dbReference type="ChEBI" id="CHEBI:85189"/>
        <dbReference type="EC" id="2.3.1.250"/>
    </reaction>
</comment>
<evidence type="ECO:0000256" key="10">
    <source>
        <dbReference type="ARBA" id="ARBA00040371"/>
    </source>
</evidence>
<evidence type="ECO:0000256" key="3">
    <source>
        <dbReference type="ARBA" id="ARBA00022687"/>
    </source>
</evidence>
<evidence type="ECO:0000256" key="1">
    <source>
        <dbReference type="ARBA" id="ARBA00004141"/>
    </source>
</evidence>
<dbReference type="GO" id="GO:0016020">
    <property type="term" value="C:membrane"/>
    <property type="evidence" value="ECO:0007669"/>
    <property type="project" value="UniProtKB-SubCell"/>
</dbReference>
<keyword evidence="5 12" id="KW-1133">Transmembrane helix</keyword>
<evidence type="ECO:0000256" key="9">
    <source>
        <dbReference type="ARBA" id="ARBA00038867"/>
    </source>
</evidence>
<feature type="transmembrane region" description="Helical" evidence="12">
    <location>
        <begin position="178"/>
        <end position="199"/>
    </location>
</feature>
<reference evidence="14" key="2">
    <citation type="journal article" date="2016" name="Sci. Rep.">
        <title>Dictyocaulus viviparus genome, variome and transcriptome elucidate lungworm biology and support future intervention.</title>
        <authorList>
            <person name="McNulty S.N."/>
            <person name="Strube C."/>
            <person name="Rosa B.A."/>
            <person name="Martin J.C."/>
            <person name="Tyagi R."/>
            <person name="Choi Y.J."/>
            <person name="Wang Q."/>
            <person name="Hallsworth Pepin K."/>
            <person name="Zhang X."/>
            <person name="Ozersky P."/>
            <person name="Wilson R.K."/>
            <person name="Sternberg P.W."/>
            <person name="Gasser R.B."/>
            <person name="Mitreva M."/>
        </authorList>
    </citation>
    <scope>NUCLEOTIDE SEQUENCE [LARGE SCALE GENOMIC DNA]</scope>
    <source>
        <strain evidence="14">HannoverDv2000</strain>
    </source>
</reference>
<dbReference type="PANTHER" id="PTHR13906">
    <property type="entry name" value="PORCUPINE"/>
    <property type="match status" value="1"/>
</dbReference>